<organism evidence="4 5">
    <name type="scientific">Shimwellia blattae (strain ATCC 29907 / DSM 4481 / JCM 1650 / NBRC 105725 / CDC 9005-74)</name>
    <name type="common">Escherichia blattae</name>
    <dbReference type="NCBI Taxonomy" id="630626"/>
    <lineage>
        <taxon>Bacteria</taxon>
        <taxon>Pseudomonadati</taxon>
        <taxon>Pseudomonadota</taxon>
        <taxon>Gammaproteobacteria</taxon>
        <taxon>Enterobacterales</taxon>
        <taxon>Enterobacteriaceae</taxon>
        <taxon>Shimwellia</taxon>
    </lineage>
</organism>
<keyword evidence="2" id="KW-0472">Membrane</keyword>
<keyword evidence="2" id="KW-0812">Transmembrane</keyword>
<evidence type="ECO:0000256" key="1">
    <source>
        <dbReference type="SAM" id="Coils"/>
    </source>
</evidence>
<gene>
    <name evidence="4" type="ordered locus">EBL_c21110</name>
</gene>
<accession>I2B9J8</accession>
<dbReference type="Pfam" id="PF02470">
    <property type="entry name" value="MlaD"/>
    <property type="match status" value="1"/>
</dbReference>
<keyword evidence="1" id="KW-0175">Coiled coil</keyword>
<dbReference type="InterPro" id="IPR003399">
    <property type="entry name" value="Mce/MlaD"/>
</dbReference>
<dbReference type="Proteomes" id="UP000001955">
    <property type="component" value="Chromosome"/>
</dbReference>
<dbReference type="STRING" id="630626.EBL_c21110"/>
<feature type="domain" description="Mce/MlaD" evidence="3">
    <location>
        <begin position="41"/>
        <end position="114"/>
    </location>
</feature>
<dbReference type="EMBL" id="CP001560">
    <property type="protein sequence ID" value="AFJ47202.1"/>
    <property type="molecule type" value="Genomic_DNA"/>
</dbReference>
<feature type="coiled-coil region" evidence="1">
    <location>
        <begin position="173"/>
        <end position="200"/>
    </location>
</feature>
<evidence type="ECO:0000313" key="5">
    <source>
        <dbReference type="Proteomes" id="UP000001955"/>
    </source>
</evidence>
<name>I2B9J8_SHIBC</name>
<dbReference type="HOGENOM" id="CLU_013850_1_2_6"/>
<proteinExistence type="predicted"/>
<dbReference type="eggNOG" id="COG1463">
    <property type="taxonomic scope" value="Bacteria"/>
</dbReference>
<dbReference type="RefSeq" id="WP_002443595.1">
    <property type="nucleotide sequence ID" value="NC_017910.1"/>
</dbReference>
<dbReference type="KEGG" id="ebt:EBL_c21110"/>
<evidence type="ECO:0000256" key="2">
    <source>
        <dbReference type="SAM" id="Phobius"/>
    </source>
</evidence>
<dbReference type="PANTHER" id="PTHR36698">
    <property type="entry name" value="BLL5892 PROTEIN"/>
    <property type="match status" value="1"/>
</dbReference>
<keyword evidence="2" id="KW-1133">Transmembrane helix</keyword>
<evidence type="ECO:0000313" key="4">
    <source>
        <dbReference type="EMBL" id="AFJ47202.1"/>
    </source>
</evidence>
<feature type="transmembrane region" description="Helical" evidence="2">
    <location>
        <begin position="6"/>
        <end position="28"/>
    </location>
</feature>
<evidence type="ECO:0000259" key="3">
    <source>
        <dbReference type="Pfam" id="PF02470"/>
    </source>
</evidence>
<accession>K6VZZ6</accession>
<dbReference type="PATRIC" id="fig|630626.3.peg.2047"/>
<dbReference type="AlphaFoldDB" id="I2B9J8"/>
<sequence length="302" mass="32837">METRASYVIIGLFVVLTFAGGLLAVLWLSHASNREAYHYYDIVFNETVSGLSYGSKVEYSGIQIGTVSTLKLDKNDPATVWARIKVAADTPVKQDTVAMLAYNGITGTSIIQLSLGSAASPPLETSPEQVAVIRATPSPLRQLLTDGGDLMSNVNGMVSRLNQLLSEENMHNVASILKNVDKTTNALENQNQKMSEILNNVMGASLHLNQLLARADGQSHALFRKTDRALGALEESSLTFRELIKNNQGAINSGLSGFGEFAPLLQEMRYTLQILAGIGHKMEDNPGSYLLNGETYKEYTPQ</sequence>
<dbReference type="PANTHER" id="PTHR36698:SF2">
    <property type="entry name" value="MCE_MLAD DOMAIN-CONTAINING PROTEIN"/>
    <property type="match status" value="1"/>
</dbReference>
<protein>
    <submittedName>
        <fullName evidence="4">Mammalian cell entry related protein</fullName>
    </submittedName>
</protein>
<reference evidence="4 5" key="1">
    <citation type="journal article" date="2012" name="J. Bacteriol.">
        <title>Complete genome sequence of the B12-producing Shimwellia blattae strain DSM 4481, isolated from a cockroach.</title>
        <authorList>
            <person name="Brzuszkiewicz E."/>
            <person name="Waschkowitz T."/>
            <person name="Wiezer A."/>
            <person name="Daniel R."/>
        </authorList>
    </citation>
    <scope>NUCLEOTIDE SEQUENCE [LARGE SCALE GENOMIC DNA]</scope>
    <source>
        <strain evidence="5">ATCC 29907 / DSM 4481 / JCM 1650 / NBRC 105725 / CDC 9005-74</strain>
    </source>
</reference>
<keyword evidence="5" id="KW-1185">Reference proteome</keyword>
<dbReference type="OrthoDB" id="9806984at2"/>